<reference evidence="5" key="1">
    <citation type="submission" date="2023-07" db="EMBL/GenBank/DDBJ databases">
        <title>Substrates and metabolic shifts associated with increased methane emissions in unrestored hypersaline salterns.</title>
        <authorList>
            <person name="Bueno De Mesquita C.P."/>
            <person name="Tringe S.G."/>
        </authorList>
    </citation>
    <scope>NUCLEOTIDE SEQUENCE [LARGE SCALE GENOMIC DNA]</scope>
    <source>
        <strain evidence="5">I4</strain>
    </source>
</reference>
<accession>A0ABU3NK62</accession>
<organism evidence="4 5">
    <name type="scientific">Halomonas saccharevitans</name>
    <dbReference type="NCBI Taxonomy" id="416872"/>
    <lineage>
        <taxon>Bacteria</taxon>
        <taxon>Pseudomonadati</taxon>
        <taxon>Pseudomonadota</taxon>
        <taxon>Gammaproteobacteria</taxon>
        <taxon>Oceanospirillales</taxon>
        <taxon>Halomonadaceae</taxon>
        <taxon>Halomonas</taxon>
    </lineage>
</organism>
<evidence type="ECO:0000256" key="1">
    <source>
        <dbReference type="ARBA" id="ARBA00022741"/>
    </source>
</evidence>
<dbReference type="InterPro" id="IPR036525">
    <property type="entry name" value="Tubulin/FtsZ_GTPase_sf"/>
</dbReference>
<evidence type="ECO:0000256" key="2">
    <source>
        <dbReference type="ARBA" id="ARBA00023134"/>
    </source>
</evidence>
<dbReference type="InterPro" id="IPR003008">
    <property type="entry name" value="Tubulin_FtsZ_GTPase"/>
</dbReference>
<dbReference type="EMBL" id="JAVXUR010000009">
    <property type="protein sequence ID" value="MDT8880913.1"/>
    <property type="molecule type" value="Genomic_DNA"/>
</dbReference>
<feature type="domain" description="Tubulin/FtsZ GTPase" evidence="3">
    <location>
        <begin position="3"/>
        <end position="177"/>
    </location>
</feature>
<dbReference type="SUPFAM" id="SSF52490">
    <property type="entry name" value="Tubulin nucleotide-binding domain-like"/>
    <property type="match status" value="1"/>
</dbReference>
<keyword evidence="5" id="KW-1185">Reference proteome</keyword>
<keyword evidence="2" id="KW-0342">GTP-binding</keyword>
<proteinExistence type="predicted"/>
<dbReference type="SMART" id="SM00864">
    <property type="entry name" value="Tubulin"/>
    <property type="match status" value="1"/>
</dbReference>
<evidence type="ECO:0000259" key="3">
    <source>
        <dbReference type="SMART" id="SM00864"/>
    </source>
</evidence>
<comment type="caution">
    <text evidence="4">The sequence shown here is derived from an EMBL/GenBank/DDBJ whole genome shotgun (WGS) entry which is preliminary data.</text>
</comment>
<gene>
    <name evidence="4" type="ORF">RSO68_15705</name>
</gene>
<dbReference type="PRINTS" id="PR00423">
    <property type="entry name" value="CELLDVISFTSZ"/>
</dbReference>
<evidence type="ECO:0000313" key="5">
    <source>
        <dbReference type="Proteomes" id="UP001255917"/>
    </source>
</evidence>
<dbReference type="Pfam" id="PF00091">
    <property type="entry name" value="Tubulin"/>
    <property type="match status" value="1"/>
</dbReference>
<name>A0ABU3NK62_9GAMM</name>
<dbReference type="InterPro" id="IPR045061">
    <property type="entry name" value="FtsZ/CetZ"/>
</dbReference>
<dbReference type="Proteomes" id="UP001255917">
    <property type="component" value="Unassembled WGS sequence"/>
</dbReference>
<keyword evidence="1" id="KW-0547">Nucleotide-binding</keyword>
<sequence length="187" mass="19421">MSECTVIGIGGAGLQLAWQAQRLVGGVFLAINTDQEPLASLPPGQQLVIGPQCCGGKGASSPARGRLAAEESLSDIRARLPDSGKVVLMAGLGGGAGTGALSIVANEAIQRGLEPLIAVTLPFRLESERREEALSALKELEATGATIITHDHAQQHLDSIDLESVLQTSATELARRSHAWIKGETDA</sequence>
<evidence type="ECO:0000313" key="4">
    <source>
        <dbReference type="EMBL" id="MDT8880913.1"/>
    </source>
</evidence>
<dbReference type="PANTHER" id="PTHR30314:SF3">
    <property type="entry name" value="MITOCHONDRIAL DIVISION PROTEIN FSZA"/>
    <property type="match status" value="1"/>
</dbReference>
<dbReference type="Gene3D" id="3.40.50.1440">
    <property type="entry name" value="Tubulin/FtsZ, GTPase domain"/>
    <property type="match status" value="1"/>
</dbReference>
<dbReference type="RefSeq" id="WP_315587248.1">
    <property type="nucleotide sequence ID" value="NZ_JAVXUR010000009.1"/>
</dbReference>
<protein>
    <recommendedName>
        <fullName evidence="3">Tubulin/FtsZ GTPase domain-containing protein</fullName>
    </recommendedName>
</protein>
<dbReference type="PANTHER" id="PTHR30314">
    <property type="entry name" value="CELL DIVISION PROTEIN FTSZ-RELATED"/>
    <property type="match status" value="1"/>
</dbReference>